<gene>
    <name evidence="1" type="ORF">M9H77_01503</name>
</gene>
<evidence type="ECO:0000313" key="2">
    <source>
        <dbReference type="Proteomes" id="UP001060085"/>
    </source>
</evidence>
<comment type="caution">
    <text evidence="1">The sequence shown here is derived from an EMBL/GenBank/DDBJ whole genome shotgun (WGS) entry which is preliminary data.</text>
</comment>
<dbReference type="Proteomes" id="UP001060085">
    <property type="component" value="Linkage Group LG01"/>
</dbReference>
<name>A0ACC0C660_CATRO</name>
<protein>
    <submittedName>
        <fullName evidence="1">Uncharacterized protein</fullName>
    </submittedName>
</protein>
<evidence type="ECO:0000313" key="1">
    <source>
        <dbReference type="EMBL" id="KAI5680276.1"/>
    </source>
</evidence>
<sequence length="112" mass="12333">MSVISKISWSRNKRPDKACDVPAPTQRKRVKASDWEQTGPAEGGPVDPELIPSYGGHDRDLLKCRSCCMALTGWSLTDAKVVSLATGTCLMHLRSCMFQHPNSALLSTFVER</sequence>
<reference evidence="2" key="1">
    <citation type="journal article" date="2023" name="Nat. Plants">
        <title>Single-cell RNA sequencing provides a high-resolution roadmap for understanding the multicellular compartmentation of specialized metabolism.</title>
        <authorList>
            <person name="Sun S."/>
            <person name="Shen X."/>
            <person name="Li Y."/>
            <person name="Li Y."/>
            <person name="Wang S."/>
            <person name="Li R."/>
            <person name="Zhang H."/>
            <person name="Shen G."/>
            <person name="Guo B."/>
            <person name="Wei J."/>
            <person name="Xu J."/>
            <person name="St-Pierre B."/>
            <person name="Chen S."/>
            <person name="Sun C."/>
        </authorList>
    </citation>
    <scope>NUCLEOTIDE SEQUENCE [LARGE SCALE GENOMIC DNA]</scope>
</reference>
<accession>A0ACC0C660</accession>
<organism evidence="1 2">
    <name type="scientific">Catharanthus roseus</name>
    <name type="common">Madagascar periwinkle</name>
    <name type="synonym">Vinca rosea</name>
    <dbReference type="NCBI Taxonomy" id="4058"/>
    <lineage>
        <taxon>Eukaryota</taxon>
        <taxon>Viridiplantae</taxon>
        <taxon>Streptophyta</taxon>
        <taxon>Embryophyta</taxon>
        <taxon>Tracheophyta</taxon>
        <taxon>Spermatophyta</taxon>
        <taxon>Magnoliopsida</taxon>
        <taxon>eudicotyledons</taxon>
        <taxon>Gunneridae</taxon>
        <taxon>Pentapetalae</taxon>
        <taxon>asterids</taxon>
        <taxon>lamiids</taxon>
        <taxon>Gentianales</taxon>
        <taxon>Apocynaceae</taxon>
        <taxon>Rauvolfioideae</taxon>
        <taxon>Vinceae</taxon>
        <taxon>Catharanthinae</taxon>
        <taxon>Catharanthus</taxon>
    </lineage>
</organism>
<keyword evidence="2" id="KW-1185">Reference proteome</keyword>
<proteinExistence type="predicted"/>
<dbReference type="EMBL" id="CM044701">
    <property type="protein sequence ID" value="KAI5680276.1"/>
    <property type="molecule type" value="Genomic_DNA"/>
</dbReference>